<dbReference type="Pfam" id="PF13476">
    <property type="entry name" value="AAA_23"/>
    <property type="match status" value="1"/>
</dbReference>
<feature type="binding site" evidence="9 10">
    <location>
        <position position="439"/>
    </location>
    <ligand>
        <name>Zn(2+)</name>
        <dbReference type="ChEBI" id="CHEBI:29105"/>
    </ligand>
</feature>
<organism evidence="12 13">
    <name type="scientific">Palaeococcus pacificus DY20341</name>
    <dbReference type="NCBI Taxonomy" id="1343739"/>
    <lineage>
        <taxon>Archaea</taxon>
        <taxon>Methanobacteriati</taxon>
        <taxon>Methanobacteriota</taxon>
        <taxon>Thermococci</taxon>
        <taxon>Thermococcales</taxon>
        <taxon>Thermococcaceae</taxon>
        <taxon>Palaeococcus</taxon>
    </lineage>
</organism>
<feature type="binding site" evidence="9">
    <location>
        <begin position="793"/>
        <end position="798"/>
    </location>
    <ligand>
        <name>ATP</name>
        <dbReference type="ChEBI" id="CHEBI:30616"/>
    </ligand>
</feature>
<evidence type="ECO:0000256" key="8">
    <source>
        <dbReference type="ARBA" id="ARBA00023204"/>
    </source>
</evidence>
<dbReference type="GO" id="GO:0008270">
    <property type="term" value="F:zinc ion binding"/>
    <property type="evidence" value="ECO:0007669"/>
    <property type="project" value="UniProtKB-UniRule"/>
</dbReference>
<dbReference type="Gene3D" id="1.10.287.510">
    <property type="entry name" value="Helix hairpin bin"/>
    <property type="match status" value="1"/>
</dbReference>
<evidence type="ECO:0000256" key="6">
    <source>
        <dbReference type="ARBA" id="ARBA00022840"/>
    </source>
</evidence>
<dbReference type="AlphaFoldDB" id="A0A075LU85"/>
<reference evidence="12 13" key="2">
    <citation type="journal article" date="2015" name="Genome Announc.">
        <title>Complete Genome Sequence of Hyperthermophilic Piezophilic Archaeon Palaeococcus pacificus DY20341T, Isolated from Deep-Sea Hydrothermal Sediments.</title>
        <authorList>
            <person name="Zeng X."/>
            <person name="Jebbar M."/>
            <person name="Shao Z."/>
        </authorList>
    </citation>
    <scope>NUCLEOTIDE SEQUENCE [LARGE SCALE GENOMIC DNA]</scope>
    <source>
        <strain evidence="12 13">DY20341</strain>
    </source>
</reference>
<proteinExistence type="inferred from homology"/>
<dbReference type="PROSITE" id="PS51131">
    <property type="entry name" value="ZN_HOOK"/>
    <property type="match status" value="1"/>
</dbReference>
<evidence type="ECO:0000313" key="12">
    <source>
        <dbReference type="EMBL" id="AIF69934.1"/>
    </source>
</evidence>
<evidence type="ECO:0000256" key="9">
    <source>
        <dbReference type="HAMAP-Rule" id="MF_00449"/>
    </source>
</evidence>
<name>A0A075LU85_9EURY</name>
<dbReference type="InterPro" id="IPR038729">
    <property type="entry name" value="Rad50/SbcC_AAA"/>
</dbReference>
<dbReference type="GO" id="GO:0016887">
    <property type="term" value="F:ATP hydrolysis activity"/>
    <property type="evidence" value="ECO:0007669"/>
    <property type="project" value="UniProtKB-UniRule"/>
</dbReference>
<dbReference type="GO" id="GO:0006302">
    <property type="term" value="P:double-strand break repair"/>
    <property type="evidence" value="ECO:0007669"/>
    <property type="project" value="UniProtKB-UniRule"/>
</dbReference>
<feature type="binding site" evidence="9">
    <location>
        <position position="132"/>
    </location>
    <ligand>
        <name>ATP</name>
        <dbReference type="ChEBI" id="CHEBI:30616"/>
    </ligand>
</feature>
<evidence type="ECO:0000256" key="10">
    <source>
        <dbReference type="PROSITE-ProRule" id="PRU00471"/>
    </source>
</evidence>
<gene>
    <name evidence="9" type="primary">rad50</name>
    <name evidence="12" type="ORF">PAP_07725</name>
</gene>
<evidence type="ECO:0000259" key="11">
    <source>
        <dbReference type="PROSITE" id="PS51131"/>
    </source>
</evidence>
<keyword evidence="6 9" id="KW-0067">ATP-binding</keyword>
<dbReference type="InterPro" id="IPR027417">
    <property type="entry name" value="P-loop_NTPase"/>
</dbReference>
<dbReference type="GO" id="GO:0005524">
    <property type="term" value="F:ATP binding"/>
    <property type="evidence" value="ECO:0007669"/>
    <property type="project" value="UniProtKB-UniRule"/>
</dbReference>
<keyword evidence="8 9" id="KW-0234">DNA repair</keyword>
<dbReference type="OrthoDB" id="25344at2157"/>
<keyword evidence="3 9" id="KW-0227">DNA damage</keyword>
<feature type="binding site" evidence="9">
    <location>
        <position position="12"/>
    </location>
    <ligand>
        <name>ATP</name>
        <dbReference type="ChEBI" id="CHEBI:30616"/>
    </ligand>
</feature>
<comment type="similarity">
    <text evidence="9">Belongs to the SMC family. RAD50 subfamily.</text>
</comment>
<dbReference type="eggNOG" id="arCOG00368">
    <property type="taxonomic scope" value="Archaea"/>
</dbReference>
<comment type="function">
    <text evidence="9">Part of the Rad50/Mre11 complex, which is involved in the early steps of DNA double-strand break (DSB) repair. The complex may facilitate opening of the processed DNA ends to aid in the recruitment of HerA and NurA. Rad50 controls the balance between DNA end bridging and DNA resection via ATP-dependent structural rearrangements of the Rad50/Mre11 complex.</text>
</comment>
<feature type="binding site" evidence="9">
    <location>
        <begin position="32"/>
        <end position="38"/>
    </location>
    <ligand>
        <name>ATP</name>
        <dbReference type="ChEBI" id="CHEBI:30616"/>
    </ligand>
</feature>
<feature type="binding site" evidence="9 10">
    <location>
        <position position="442"/>
    </location>
    <ligand>
        <name>Zn(2+)</name>
        <dbReference type="ChEBI" id="CHEBI:29105"/>
    </ligand>
</feature>
<keyword evidence="4 9" id="KW-0378">Hydrolase</keyword>
<protein>
    <recommendedName>
        <fullName evidence="9">DNA double-strand break repair Rad50 ATPase</fullName>
    </recommendedName>
</protein>
<dbReference type="STRING" id="1343739.PAP_07725"/>
<dbReference type="KEGG" id="ppac:PAP_07725"/>
<dbReference type="RefSeq" id="WP_048165434.1">
    <property type="nucleotide sequence ID" value="NZ_CP006019.1"/>
</dbReference>
<dbReference type="InterPro" id="IPR013134">
    <property type="entry name" value="Zn_hook_RAD50"/>
</dbReference>
<keyword evidence="1 9" id="KW-0479">Metal-binding</keyword>
<feature type="coiled-coil region" evidence="9">
    <location>
        <begin position="448"/>
        <end position="579"/>
    </location>
</feature>
<dbReference type="HAMAP" id="MF_00449">
    <property type="entry name" value="RAD50"/>
    <property type="match status" value="1"/>
</dbReference>
<dbReference type="PANTHER" id="PTHR32114:SF2">
    <property type="entry name" value="ABC TRANSPORTER ABCH.3"/>
    <property type="match status" value="1"/>
</dbReference>
<dbReference type="NCBIfam" id="NF003034">
    <property type="entry name" value="PRK03918.1"/>
    <property type="match status" value="1"/>
</dbReference>
<dbReference type="Gene3D" id="6.10.250.70">
    <property type="match status" value="1"/>
</dbReference>
<dbReference type="PANTHER" id="PTHR32114">
    <property type="entry name" value="ABC TRANSPORTER ABCH.3"/>
    <property type="match status" value="1"/>
</dbReference>
<comment type="subunit">
    <text evidence="9">Homodimer. Forms a heterotetramer composed of two Mre11 subunits and two Rad50 subunits.</text>
</comment>
<keyword evidence="7 9" id="KW-0175">Coiled coil</keyword>
<evidence type="ECO:0000256" key="4">
    <source>
        <dbReference type="ARBA" id="ARBA00022801"/>
    </source>
</evidence>
<dbReference type="Proteomes" id="UP000027981">
    <property type="component" value="Chromosome"/>
</dbReference>
<dbReference type="EMBL" id="CP006019">
    <property type="protein sequence ID" value="AIF69934.1"/>
    <property type="molecule type" value="Genomic_DNA"/>
</dbReference>
<evidence type="ECO:0000256" key="7">
    <source>
        <dbReference type="ARBA" id="ARBA00023054"/>
    </source>
</evidence>
<sequence>MRIRALAIKDFRAHEKSYVEFNDGINLVIGQNGSGKSSILEAIFASFYLGHGSFPRGYKKVNTRVDSKSGFELTLKFEHGGKMYEIVRKSLGESYLKENGSIIADKDSDIARWVERYLYPIHVYRNALYIRQGEIESILTDEDVREKVLRKVLGIEDYENAEKNAQEVIRELRREKEHLEGVILGAGDVKSQIEDAERKLKEVFKSINELRLLEGELKEKFKAVSSRYSQLKNTKELLEELEREEIRKEGELNEIKESITHLEERIKELQQEIQDLKGKEKRLKEIEWVNKRYPKLKSVLSKKDDLHKAKIEMSRLEQKLKNIGEQIEELKEKEKELQIKREEYTKAIKTYNELKRSVEQYEKAMQLLAQKERHEMELKKEGYTKEKLLSEIEGVNKAKEKAKEVDEEIIKIREEISGLNKLEHSLRQNLSKLEGAKECPLCKRPMEEHDEEEIMREYREEFAQIEKRRKELKEKLKELTEEKKQLESIKATEGKLLKLQKTLELLEEVEKELKGYDVEKLKKKADEFEEVKRKAIELKKEMTSINRELEKLEKLMMEKERAENEMKALNARVNRILNELSKEGFSSFEDVEEELERIDPIYREYLQLKGIPSELSLKEKRKRILEEKMGLKIKGLEKLKKELQEIKAKVQKLKKEFSKEEFERVENEYLNLSNKVASIKAEIEGQERLKEEVTKRLEGLRKQLEEVKSAQAKIKAVEKVMADMKVLREKLIKFKAEAERRGLEEVEKVASELFSEMTERKYQGIKIIREKRYGKERIRIAVLYQGEEQGIDFLSGGERIALGLSFRLALSLYKVRNLELLILDEPTPFLDEERRKKLIDIITQHLRKIPQVIIVSHDEELKDAADYVIRVSLVGGKSRVEVESLAAY</sequence>
<reference evidence="13" key="1">
    <citation type="submission" date="2013-06" db="EMBL/GenBank/DDBJ databases">
        <title>Complete Genome Sequence of Hyperthermophilic Palaeococcus pacificus DY20341T, Isolated from a Deep-Sea Hydrothermal Sediments.</title>
        <authorList>
            <person name="Zeng X."/>
            <person name="Shao Z."/>
        </authorList>
    </citation>
    <scope>NUCLEOTIDE SEQUENCE [LARGE SCALE GENOMIC DNA]</scope>
    <source>
        <strain evidence="13">DY20341</strain>
    </source>
</reference>
<dbReference type="Gene3D" id="3.40.50.300">
    <property type="entry name" value="P-loop containing nucleotide triphosphate hydrolases"/>
    <property type="match status" value="2"/>
</dbReference>
<comment type="domain">
    <text evidence="9">The two conserved Cys that bind zinc constitute the zinc-hook, which separates the large intramolecular coiled coil regions. The 2 Cys residues coordinate one molecule of zinc with the help of the 2 Cys residues of the zinc-hook of another Rad50 molecule, thereby forming a V-shaped homodimer.</text>
</comment>
<dbReference type="InterPro" id="IPR022982">
    <property type="entry name" value="Rad50_ATPase_archaeal"/>
</dbReference>
<dbReference type="SUPFAM" id="SSF75712">
    <property type="entry name" value="Rad50 coiled-coil Zn hook"/>
    <property type="match status" value="1"/>
</dbReference>
<evidence type="ECO:0000256" key="5">
    <source>
        <dbReference type="ARBA" id="ARBA00022833"/>
    </source>
</evidence>
<comment type="cofactor">
    <cofactor evidence="9">
        <name>Zn(2+)</name>
        <dbReference type="ChEBI" id="CHEBI:29105"/>
    </cofactor>
    <text evidence="9">Binds 1 zinc ion per homodimer.</text>
</comment>
<dbReference type="SUPFAM" id="SSF52540">
    <property type="entry name" value="P-loop containing nucleoside triphosphate hydrolases"/>
    <property type="match status" value="2"/>
</dbReference>
<evidence type="ECO:0000256" key="2">
    <source>
        <dbReference type="ARBA" id="ARBA00022741"/>
    </source>
</evidence>
<dbReference type="HOGENOM" id="CLU_004785_0_2_2"/>
<evidence type="ECO:0000313" key="13">
    <source>
        <dbReference type="Proteomes" id="UP000027981"/>
    </source>
</evidence>
<keyword evidence="2 9" id="KW-0547">Nucleotide-binding</keyword>
<dbReference type="Pfam" id="PF04423">
    <property type="entry name" value="Rad50_zn_hook"/>
    <property type="match status" value="1"/>
</dbReference>
<evidence type="ECO:0000256" key="1">
    <source>
        <dbReference type="ARBA" id="ARBA00022723"/>
    </source>
</evidence>
<evidence type="ECO:0000256" key="3">
    <source>
        <dbReference type="ARBA" id="ARBA00022763"/>
    </source>
</evidence>
<feature type="coiled-coil region" evidence="9">
    <location>
        <begin position="155"/>
        <end position="422"/>
    </location>
</feature>
<keyword evidence="13" id="KW-1185">Reference proteome</keyword>
<accession>A0A075LU85</accession>
<feature type="domain" description="Zinc-hook" evidence="11">
    <location>
        <begin position="395"/>
        <end position="491"/>
    </location>
</feature>
<keyword evidence="5 9" id="KW-0862">Zinc</keyword>
<dbReference type="GeneID" id="24842646"/>
<feature type="coiled-coil region" evidence="9">
    <location>
        <begin position="633"/>
        <end position="737"/>
    </location>
</feature>